<dbReference type="AlphaFoldDB" id="A0A2P4SSC4"/>
<dbReference type="InterPro" id="IPR002466">
    <property type="entry name" value="A_deamin"/>
</dbReference>
<dbReference type="GO" id="GO:0005730">
    <property type="term" value="C:nucleolus"/>
    <property type="evidence" value="ECO:0007669"/>
    <property type="project" value="TreeGrafter"/>
</dbReference>
<name>A0A2P4SSC4_BAMTH</name>
<dbReference type="GO" id="GO:0008251">
    <property type="term" value="F:tRNA-specific adenosine deaminase activity"/>
    <property type="evidence" value="ECO:0007669"/>
    <property type="project" value="TreeGrafter"/>
</dbReference>
<gene>
    <name evidence="2" type="ORF">CIB84_009246</name>
</gene>
<feature type="non-terminal residue" evidence="2">
    <location>
        <position position="1"/>
    </location>
</feature>
<dbReference type="GO" id="GO:0006396">
    <property type="term" value="P:RNA processing"/>
    <property type="evidence" value="ECO:0007669"/>
    <property type="project" value="InterPro"/>
</dbReference>
<keyword evidence="3" id="KW-1185">Reference proteome</keyword>
<accession>A0A2P4SSC4</accession>
<dbReference type="SMART" id="SM00552">
    <property type="entry name" value="ADEAMc"/>
    <property type="match status" value="1"/>
</dbReference>
<dbReference type="OrthoDB" id="10268011at2759"/>
<dbReference type="Pfam" id="PF02137">
    <property type="entry name" value="A_deamin"/>
    <property type="match status" value="1"/>
</dbReference>
<dbReference type="PANTHER" id="PTHR10910:SF103">
    <property type="entry name" value="ADENOSINE DEAMINASE DOMAIN-CONTAINING PROTEIN 1"/>
    <property type="match status" value="1"/>
</dbReference>
<dbReference type="Proteomes" id="UP000237246">
    <property type="component" value="Unassembled WGS sequence"/>
</dbReference>
<dbReference type="PROSITE" id="PS50141">
    <property type="entry name" value="A_DEAMIN_EDITASE"/>
    <property type="match status" value="2"/>
</dbReference>
<dbReference type="PANTHER" id="PTHR10910">
    <property type="entry name" value="EUKARYOTE SPECIFIC DSRNA BINDING PROTEIN"/>
    <property type="match status" value="1"/>
</dbReference>
<proteinExistence type="predicted"/>
<evidence type="ECO:0000313" key="2">
    <source>
        <dbReference type="EMBL" id="POI27004.1"/>
    </source>
</evidence>
<dbReference type="GO" id="GO:0003725">
    <property type="term" value="F:double-stranded RNA binding"/>
    <property type="evidence" value="ECO:0007669"/>
    <property type="project" value="TreeGrafter"/>
</dbReference>
<dbReference type="GO" id="GO:0003726">
    <property type="term" value="F:double-stranded RNA adenosine deaminase activity"/>
    <property type="evidence" value="ECO:0007669"/>
    <property type="project" value="TreeGrafter"/>
</dbReference>
<feature type="domain" description="A to I editase" evidence="1">
    <location>
        <begin position="43"/>
        <end position="275"/>
    </location>
</feature>
<dbReference type="GO" id="GO:0005737">
    <property type="term" value="C:cytoplasm"/>
    <property type="evidence" value="ECO:0007669"/>
    <property type="project" value="TreeGrafter"/>
</dbReference>
<sequence length="277" mass="30707">GEHKVVALGTGDCNYSNDYSLEGRVVHDSHAIVTARRSLLRCLNPHSLVACQAAEELCLHVAIEGKTYLSLSCPSKTVRVISMSASDKLTKWEVVGVQGALLSYFIEPVYINTILVGNGNCRSLKGLEIAIRQRIDDALTSKLPVLYVVNRSFTYLVNTVQPIQVNVKQRSLSLNWMSSDVQLEVVDGLNGKVTESSPFKSGSSMASRLCKAAMLSRFKCLAARAKRTDLLQVATYREAKVKSNLYQEAKKLLHSYLEQHGYGSWIVKSPHIEQFTE</sequence>
<dbReference type="EMBL" id="PPHD01025870">
    <property type="protein sequence ID" value="POI27004.1"/>
    <property type="molecule type" value="Genomic_DNA"/>
</dbReference>
<comment type="caution">
    <text evidence="2">The sequence shown here is derived from an EMBL/GenBank/DDBJ whole genome shotgun (WGS) entry which is preliminary data.</text>
</comment>
<dbReference type="GO" id="GO:0006382">
    <property type="term" value="P:adenosine to inosine editing"/>
    <property type="evidence" value="ECO:0007669"/>
    <property type="project" value="TreeGrafter"/>
</dbReference>
<protein>
    <recommendedName>
        <fullName evidence="1">A to I editase domain-containing protein</fullName>
    </recommendedName>
</protein>
<feature type="domain" description="A to I editase" evidence="1">
    <location>
        <begin position="7"/>
        <end position="41"/>
    </location>
</feature>
<organism evidence="2 3">
    <name type="scientific">Bambusicola thoracicus</name>
    <name type="common">Chinese bamboo-partridge</name>
    <name type="synonym">Perdix thoracica</name>
    <dbReference type="NCBI Taxonomy" id="9083"/>
    <lineage>
        <taxon>Eukaryota</taxon>
        <taxon>Metazoa</taxon>
        <taxon>Chordata</taxon>
        <taxon>Craniata</taxon>
        <taxon>Vertebrata</taxon>
        <taxon>Euteleostomi</taxon>
        <taxon>Archelosauria</taxon>
        <taxon>Archosauria</taxon>
        <taxon>Dinosauria</taxon>
        <taxon>Saurischia</taxon>
        <taxon>Theropoda</taxon>
        <taxon>Coelurosauria</taxon>
        <taxon>Aves</taxon>
        <taxon>Neognathae</taxon>
        <taxon>Galloanserae</taxon>
        <taxon>Galliformes</taxon>
        <taxon>Phasianidae</taxon>
        <taxon>Perdicinae</taxon>
        <taxon>Bambusicola</taxon>
    </lineage>
</organism>
<evidence type="ECO:0000259" key="1">
    <source>
        <dbReference type="PROSITE" id="PS50141"/>
    </source>
</evidence>
<evidence type="ECO:0000313" key="3">
    <source>
        <dbReference type="Proteomes" id="UP000237246"/>
    </source>
</evidence>
<reference evidence="2 3" key="1">
    <citation type="submission" date="2018-01" db="EMBL/GenBank/DDBJ databases">
        <title>Comparison of the Chinese Bamboo Partridge and Red Junglefowl genome sequences highlights the importance of demography in genome evolution.</title>
        <authorList>
            <person name="Tiley G.P."/>
            <person name="Kimball R.T."/>
            <person name="Braun E.L."/>
            <person name="Burleigh J.G."/>
        </authorList>
    </citation>
    <scope>NUCLEOTIDE SEQUENCE [LARGE SCALE GENOMIC DNA]</scope>
    <source>
        <strain evidence="2">RTK389</strain>
        <tissue evidence="2">Blood</tissue>
    </source>
</reference>